<dbReference type="PANTHER" id="PTHR31744">
    <property type="entry name" value="PROTEIN CUP-SHAPED COTYLEDON 2-RELATED"/>
    <property type="match status" value="1"/>
</dbReference>
<dbReference type="GO" id="GO:0003677">
    <property type="term" value="F:DNA binding"/>
    <property type="evidence" value="ECO:0007669"/>
    <property type="project" value="UniProtKB-KW"/>
</dbReference>
<feature type="domain" description="NAC" evidence="5">
    <location>
        <begin position="8"/>
        <end position="160"/>
    </location>
</feature>
<gene>
    <name evidence="6" type="ORF">FSB_LOCUS1714</name>
</gene>
<evidence type="ECO:0000256" key="2">
    <source>
        <dbReference type="ARBA" id="ARBA00023125"/>
    </source>
</evidence>
<evidence type="ECO:0000256" key="4">
    <source>
        <dbReference type="ARBA" id="ARBA00023242"/>
    </source>
</evidence>
<evidence type="ECO:0000256" key="1">
    <source>
        <dbReference type="ARBA" id="ARBA00023015"/>
    </source>
</evidence>
<protein>
    <recommendedName>
        <fullName evidence="5">NAC domain-containing protein</fullName>
    </recommendedName>
</protein>
<dbReference type="GO" id="GO:0006355">
    <property type="term" value="P:regulation of DNA-templated transcription"/>
    <property type="evidence" value="ECO:0007669"/>
    <property type="project" value="InterPro"/>
</dbReference>
<dbReference type="PANTHER" id="PTHR31744:SF210">
    <property type="entry name" value="NAC DOMAIN-CONTAINING PROTEIN 86-LIKE"/>
    <property type="match status" value="1"/>
</dbReference>
<name>A0A2N9EGC9_FAGSY</name>
<keyword evidence="3" id="KW-0804">Transcription</keyword>
<dbReference type="SUPFAM" id="SSF101941">
    <property type="entry name" value="NAC domain"/>
    <property type="match status" value="1"/>
</dbReference>
<dbReference type="PROSITE" id="PS51005">
    <property type="entry name" value="NAC"/>
    <property type="match status" value="1"/>
</dbReference>
<dbReference type="AlphaFoldDB" id="A0A2N9EGC9"/>
<keyword evidence="2" id="KW-0238">DNA-binding</keyword>
<dbReference type="Pfam" id="PF02365">
    <property type="entry name" value="NAM"/>
    <property type="match status" value="1"/>
</dbReference>
<reference evidence="6" key="1">
    <citation type="submission" date="2018-02" db="EMBL/GenBank/DDBJ databases">
        <authorList>
            <person name="Cohen D.B."/>
            <person name="Kent A.D."/>
        </authorList>
    </citation>
    <scope>NUCLEOTIDE SEQUENCE</scope>
</reference>
<sequence>MGKWPLNLPRCFRFNPTDVELITFFLISMITGTYEEEDGLIPEIDQIYKHEPWDLPAFSPIPREFREWFFFTQPDLKHTNGNRKNRATKAGFWKSTGKDREIKSGATVIGMKKTLVFHTGRTPNGKGTCWVMHEYSIILKEFDGTNPGQKAFVLCRLFKREDSETKSKPTLASGDAEISPALKLQAETHQTSNPSSDAEISGTKMCDDTAHVECSNNNDNYYNDCVAENRSEVDQHLKENQDKSFDVPFPADSTPITVTSSHEETQSMVAPASVSPALGWEADNCPTSFQCSSAEKAPIGYDDNGSFAYAAKKQVADVPADKVDPGSNMSQEPNGNYLPPLYSQMQAGLGSPCISYPGTNDLNSGHWGVYHQYGTNKPSPSISELLNTIDKVDPGSNMSQEPNGNYLPPLHSQIGFPCISYPGNNDLNSGHWEVYHKYGTNEPSPNISELLNITDKVEPGSNMSQEPNGNYLSPLHLQMQARLGSSCISCPGTNDLNNGHWGYHQSGTNEPSPYISELLNSALNDLDEWSRNNPSSQKNLFFDDGSCSGSDAKVANALIATEILTTMGSITEWNNDGRLLHLLFLCMMLMSTGQLWCFLLRESYYKRNASSSAGAVNHFYVYYELSHRSELGQGFGAATKVEYDFVVVKSVYICSDCTDSL</sequence>
<evidence type="ECO:0000256" key="3">
    <source>
        <dbReference type="ARBA" id="ARBA00023163"/>
    </source>
</evidence>
<dbReference type="InterPro" id="IPR003441">
    <property type="entry name" value="NAC-dom"/>
</dbReference>
<evidence type="ECO:0000259" key="5">
    <source>
        <dbReference type="PROSITE" id="PS51005"/>
    </source>
</evidence>
<evidence type="ECO:0000313" key="6">
    <source>
        <dbReference type="EMBL" id="SPC73832.1"/>
    </source>
</evidence>
<accession>A0A2N9EGC9</accession>
<keyword evidence="1" id="KW-0805">Transcription regulation</keyword>
<dbReference type="Gene3D" id="2.170.150.80">
    <property type="entry name" value="NAC domain"/>
    <property type="match status" value="1"/>
</dbReference>
<dbReference type="InterPro" id="IPR036093">
    <property type="entry name" value="NAC_dom_sf"/>
</dbReference>
<dbReference type="EMBL" id="OIVN01000078">
    <property type="protein sequence ID" value="SPC73832.1"/>
    <property type="molecule type" value="Genomic_DNA"/>
</dbReference>
<organism evidence="6">
    <name type="scientific">Fagus sylvatica</name>
    <name type="common">Beechnut</name>
    <dbReference type="NCBI Taxonomy" id="28930"/>
    <lineage>
        <taxon>Eukaryota</taxon>
        <taxon>Viridiplantae</taxon>
        <taxon>Streptophyta</taxon>
        <taxon>Embryophyta</taxon>
        <taxon>Tracheophyta</taxon>
        <taxon>Spermatophyta</taxon>
        <taxon>Magnoliopsida</taxon>
        <taxon>eudicotyledons</taxon>
        <taxon>Gunneridae</taxon>
        <taxon>Pentapetalae</taxon>
        <taxon>rosids</taxon>
        <taxon>fabids</taxon>
        <taxon>Fagales</taxon>
        <taxon>Fagaceae</taxon>
        <taxon>Fagus</taxon>
    </lineage>
</organism>
<keyword evidence="4" id="KW-0539">Nucleus</keyword>
<proteinExistence type="predicted"/>